<name>A0AAV6HH10_9TELE</name>
<feature type="compositionally biased region" description="Polar residues" evidence="1">
    <location>
        <begin position="45"/>
        <end position="54"/>
    </location>
</feature>
<proteinExistence type="predicted"/>
<accession>A0AAV6HH10</accession>
<dbReference type="AlphaFoldDB" id="A0AAV6HH10"/>
<evidence type="ECO:0000313" key="3">
    <source>
        <dbReference type="Proteomes" id="UP000823561"/>
    </source>
</evidence>
<dbReference type="Proteomes" id="UP000823561">
    <property type="component" value="Chromosome 2"/>
</dbReference>
<feature type="compositionally biased region" description="Basic and acidic residues" evidence="1">
    <location>
        <begin position="16"/>
        <end position="25"/>
    </location>
</feature>
<evidence type="ECO:0000313" key="2">
    <source>
        <dbReference type="EMBL" id="KAG5284782.1"/>
    </source>
</evidence>
<comment type="caution">
    <text evidence="2">The sequence shown here is derived from an EMBL/GenBank/DDBJ whole genome shotgun (WGS) entry which is preliminary data.</text>
</comment>
<dbReference type="EMBL" id="JADWDJ010000002">
    <property type="protein sequence ID" value="KAG5284782.1"/>
    <property type="molecule type" value="Genomic_DNA"/>
</dbReference>
<evidence type="ECO:0000256" key="1">
    <source>
        <dbReference type="SAM" id="MobiDB-lite"/>
    </source>
</evidence>
<gene>
    <name evidence="2" type="ORF">AALO_G00030450</name>
</gene>
<organism evidence="2 3">
    <name type="scientific">Alosa alosa</name>
    <name type="common">allis shad</name>
    <dbReference type="NCBI Taxonomy" id="278164"/>
    <lineage>
        <taxon>Eukaryota</taxon>
        <taxon>Metazoa</taxon>
        <taxon>Chordata</taxon>
        <taxon>Craniata</taxon>
        <taxon>Vertebrata</taxon>
        <taxon>Euteleostomi</taxon>
        <taxon>Actinopterygii</taxon>
        <taxon>Neopterygii</taxon>
        <taxon>Teleostei</taxon>
        <taxon>Clupei</taxon>
        <taxon>Clupeiformes</taxon>
        <taxon>Clupeoidei</taxon>
        <taxon>Clupeidae</taxon>
        <taxon>Alosa</taxon>
    </lineage>
</organism>
<sequence length="71" mass="7784">MKRSYACGSQKRKKRKEEDDKKKQDSGALLKFLSPQALPKDTSTDEGTPSTSSSIHDEEADTGFYGALLSS</sequence>
<protein>
    <submittedName>
        <fullName evidence="2">Uncharacterized protein</fullName>
    </submittedName>
</protein>
<keyword evidence="3" id="KW-1185">Reference proteome</keyword>
<reference evidence="2" key="1">
    <citation type="submission" date="2020-10" db="EMBL/GenBank/DDBJ databases">
        <title>Chromosome-scale genome assembly of the Allis shad, Alosa alosa.</title>
        <authorList>
            <person name="Margot Z."/>
            <person name="Christophe K."/>
            <person name="Cabau C."/>
            <person name="Louis A."/>
            <person name="Berthelot C."/>
            <person name="Parey E."/>
            <person name="Roest Crollius H."/>
            <person name="Montfort J."/>
            <person name="Robinson-Rechavi M."/>
            <person name="Bucao C."/>
            <person name="Bouchez O."/>
            <person name="Gislard M."/>
            <person name="Lluch J."/>
            <person name="Milhes M."/>
            <person name="Lampietro C."/>
            <person name="Lopez Roques C."/>
            <person name="Donnadieu C."/>
            <person name="Braasch I."/>
            <person name="Desvignes T."/>
            <person name="Postlethwait J."/>
            <person name="Bobe J."/>
            <person name="Guiguen Y."/>
        </authorList>
    </citation>
    <scope>NUCLEOTIDE SEQUENCE</scope>
    <source>
        <strain evidence="2">M-15738</strain>
        <tissue evidence="2">Blood</tissue>
    </source>
</reference>
<feature type="region of interest" description="Disordered" evidence="1">
    <location>
        <begin position="1"/>
        <end position="71"/>
    </location>
</feature>